<dbReference type="SUPFAM" id="SSF50969">
    <property type="entry name" value="YVTN repeat-like/Quinoprotein amine dehydrogenase"/>
    <property type="match status" value="1"/>
</dbReference>
<dbReference type="PROSITE" id="PS50106">
    <property type="entry name" value="PDZ"/>
    <property type="match status" value="1"/>
</dbReference>
<evidence type="ECO:0000256" key="6">
    <source>
        <dbReference type="ARBA" id="ARBA00022825"/>
    </source>
</evidence>
<dbReference type="PANTHER" id="PTHR43253">
    <property type="entry name" value="TRICORN PROTEASE HOMOLOG 2-RELATED"/>
    <property type="match status" value="1"/>
</dbReference>
<accession>A0A1Y1T0E4</accession>
<feature type="site" description="Transition state stabilizer; via amide nitrogen" evidence="9">
    <location>
        <position position="985"/>
    </location>
</feature>
<keyword evidence="14" id="KW-1185">Reference proteome</keyword>
<keyword evidence="11" id="KW-0732">Signal</keyword>
<dbReference type="InterPro" id="IPR011042">
    <property type="entry name" value="6-blade_b-propeller_TolB-like"/>
</dbReference>
<comment type="caution">
    <text evidence="13">The sequence shown here is derived from an EMBL/GenBank/DDBJ whole genome shotgun (WGS) entry which is preliminary data.</text>
</comment>
<feature type="active site" description="Charge relay system" evidence="8">
    <location>
        <position position="768"/>
    </location>
</feature>
<dbReference type="Gene3D" id="2.120.10.30">
    <property type="entry name" value="TolB, C-terminal domain"/>
    <property type="match status" value="1"/>
</dbReference>
<dbReference type="InterPro" id="IPR005151">
    <property type="entry name" value="Tail-specific_protease"/>
</dbReference>
<dbReference type="InterPro" id="IPR001478">
    <property type="entry name" value="PDZ"/>
</dbReference>
<dbReference type="Gene3D" id="3.30.750.44">
    <property type="match status" value="1"/>
</dbReference>
<dbReference type="AlphaFoldDB" id="A0A1Y1T0E4"/>
<evidence type="ECO:0000313" key="13">
    <source>
        <dbReference type="EMBL" id="ORL44498.1"/>
    </source>
</evidence>
<feature type="chain" id="PRO_5013050450" description="Tricorn protease homolog" evidence="11">
    <location>
        <begin position="20"/>
        <end position="1078"/>
    </location>
</feature>
<dbReference type="EC" id="3.4.21.-" evidence="7"/>
<proteinExistence type="inferred from homology"/>
<evidence type="ECO:0000256" key="2">
    <source>
        <dbReference type="ARBA" id="ARBA00008524"/>
    </source>
</evidence>
<dbReference type="OrthoDB" id="9815657at2"/>
<keyword evidence="3 7" id="KW-0963">Cytoplasm</keyword>
<comment type="subcellular location">
    <subcellularLocation>
        <location evidence="1 7">Cytoplasm</location>
    </subcellularLocation>
</comment>
<dbReference type="Gene3D" id="2.30.42.10">
    <property type="match status" value="1"/>
</dbReference>
<dbReference type="Pfam" id="PF00595">
    <property type="entry name" value="PDZ"/>
    <property type="match status" value="1"/>
</dbReference>
<dbReference type="RefSeq" id="WP_084842711.1">
    <property type="nucleotide sequence ID" value="NZ_ARYN01000015.1"/>
</dbReference>
<sequence length="1078" mass="121097">MKKFYLLIMLLLVSVAVSAQENAKWLRYPSISPNGETIVFGYMGNLYRVSSGGGVAIAITTGDAYDMRPVWSNDGKSIAFASDRYGNFDVYTMPATGGTPTRLTFNSANDYPYDFAPQDDKILYGSGRNAPASSVRFPNPGLFQNLYTIPVKGGRPELLTAAGAEEAHFSNDGENLVFQDRKGYEDAWRKHHTSAVTRDIWLYDVENDSYKQISDFEGEDREPVFSADASKVFYLNEKDGTQNLYVKSLDSGSEEKLTNFKDFPVRHLSISDNDKLAFSWKGEVYTMMPGSEPEKLAIKVLDDAAFEAIKNMDINSVTEFAVSPNNKEIAFVNRGEVFVTGVDDSRTKRITNTSTQERMISWSPNGKELIFSGEQDGSWNVYKATLNRPQEEYFYASTIVDIKPLINTEAEEFQAKIAPDSSKIAFVEERNILKVMDLKSGKKTVILPEGRNHSYSDGDWSFQWSPDSRWLMVDDQKGYFFLNNTALIKADGSGEIFHPVNSGFGESNAKWAMDGKMMTFASSREGRKSLALQGSTEQDIYAVFFDQKAYDRYTLSEEEFKLVEEREKKEKEEKEKAEEDDKKSKKKKDDKKDEPLKLDFDNLDIRKVKLTINSASISDYVLNKDASKVFYLASFEKGYDLWVTEPRTRETNILAKMGGSPSGIEISEDGKSLFLSNNGRLVKVDAESGKVDNIAINGDMVIDAAAEREYMFNHMWRQVTKKFYDPEIHGIDWQMYHDEYAKFLPHINNNYDFQELLSELLGELNASHTGGRYYASGANGDHTASLGLLYDESYMGDGIKISEVISGGPLDNADSKIKAGDIITKINGKNIESNENWNKYLNNIQDKNTLLTIKSGNSTFEETIKPVSEGSIRSLMYKRWVRTMERKTDSLSGGKLGYVHIQGMNDGSFRDVFENALGKNLEKEGLVVDTRFNGGGWLHDDLNTFLSGEEYLKFAPQGEVISGGEPMARWTKPSIVLMSEGNYSDAFIFPYVYKQNGIGKLVGMPVAGTGTAVWWERQIDPSIIFGIPMVATIGAEGVPTENMELQPDIEVALPYNQFLNGEDPQLQTAVKELLKETE</sequence>
<evidence type="ECO:0000313" key="14">
    <source>
        <dbReference type="Proteomes" id="UP000192746"/>
    </source>
</evidence>
<evidence type="ECO:0000256" key="11">
    <source>
        <dbReference type="SAM" id="SignalP"/>
    </source>
</evidence>
<reference evidence="13 14" key="1">
    <citation type="submission" date="2013-04" db="EMBL/GenBank/DDBJ databases">
        <title>Zunongwangia sp. 22II14-10F7 Genome Sequencing.</title>
        <authorList>
            <person name="Lai Q."/>
            <person name="Shao Z."/>
        </authorList>
    </citation>
    <scope>NUCLEOTIDE SEQUENCE [LARGE SCALE GENOMIC DNA]</scope>
    <source>
        <strain evidence="13 14">22II14-10F7</strain>
    </source>
</reference>
<dbReference type="Proteomes" id="UP000192746">
    <property type="component" value="Unassembled WGS sequence"/>
</dbReference>
<dbReference type="InterPro" id="IPR028204">
    <property type="entry name" value="Tricorn_C1"/>
</dbReference>
<comment type="function">
    <text evidence="7">Degrades oligopeptides.</text>
</comment>
<dbReference type="GO" id="GO:0005737">
    <property type="term" value="C:cytoplasm"/>
    <property type="evidence" value="ECO:0007669"/>
    <property type="project" value="UniProtKB-SubCell"/>
</dbReference>
<feature type="signal peptide" evidence="11">
    <location>
        <begin position="1"/>
        <end position="19"/>
    </location>
</feature>
<evidence type="ECO:0000256" key="10">
    <source>
        <dbReference type="SAM" id="MobiDB-lite"/>
    </source>
</evidence>
<dbReference type="InterPro" id="IPR011044">
    <property type="entry name" value="Quino_amine_DH_bsu"/>
</dbReference>
<dbReference type="EMBL" id="ARYN01000015">
    <property type="protein sequence ID" value="ORL44498.1"/>
    <property type="molecule type" value="Genomic_DNA"/>
</dbReference>
<dbReference type="Gene3D" id="3.90.226.10">
    <property type="entry name" value="2-enoyl-CoA Hydratase, Chain A, domain 1"/>
    <property type="match status" value="1"/>
</dbReference>
<dbReference type="SUPFAM" id="SSF69304">
    <property type="entry name" value="Tricorn protease N-terminal domain"/>
    <property type="match status" value="1"/>
</dbReference>
<dbReference type="Gene3D" id="2.120.10.60">
    <property type="entry name" value="Tricorn protease N-terminal domain"/>
    <property type="match status" value="1"/>
</dbReference>
<feature type="domain" description="PDZ" evidence="12">
    <location>
        <begin position="779"/>
        <end position="833"/>
    </location>
</feature>
<evidence type="ECO:0000256" key="8">
    <source>
        <dbReference type="PIRSR" id="PIRSR036421-1"/>
    </source>
</evidence>
<dbReference type="Pfam" id="PF14684">
    <property type="entry name" value="Tricorn_C1"/>
    <property type="match status" value="1"/>
</dbReference>
<dbReference type="GO" id="GO:0008236">
    <property type="term" value="F:serine-type peptidase activity"/>
    <property type="evidence" value="ECO:0007669"/>
    <property type="project" value="UniProtKB-UniRule"/>
</dbReference>
<feature type="compositionally biased region" description="Basic and acidic residues" evidence="10">
    <location>
        <begin position="564"/>
        <end position="583"/>
    </location>
</feature>
<feature type="active site" description="Charge relay system" evidence="8">
    <location>
        <position position="1041"/>
    </location>
</feature>
<dbReference type="GO" id="GO:0006508">
    <property type="term" value="P:proteolysis"/>
    <property type="evidence" value="ECO:0007669"/>
    <property type="project" value="UniProtKB-UniRule"/>
</dbReference>
<dbReference type="SUPFAM" id="SSF82171">
    <property type="entry name" value="DPP6 N-terminal domain-like"/>
    <property type="match status" value="1"/>
</dbReference>
<organism evidence="13 14">
    <name type="scientific">Zunongwangia atlantica 22II14-10F7</name>
    <dbReference type="NCBI Taxonomy" id="1185767"/>
    <lineage>
        <taxon>Bacteria</taxon>
        <taxon>Pseudomonadati</taxon>
        <taxon>Bacteroidota</taxon>
        <taxon>Flavobacteriia</taxon>
        <taxon>Flavobacteriales</taxon>
        <taxon>Flavobacteriaceae</taxon>
        <taxon>Zunongwangia</taxon>
    </lineage>
</organism>
<keyword evidence="6 7" id="KW-0720">Serine protease</keyword>
<dbReference type="Pfam" id="PF07676">
    <property type="entry name" value="PD40"/>
    <property type="match status" value="2"/>
</dbReference>
<dbReference type="PANTHER" id="PTHR43253:SF1">
    <property type="entry name" value="TRICORN PROTEASE HOMOLOG 2-RELATED"/>
    <property type="match status" value="1"/>
</dbReference>
<keyword evidence="5 7" id="KW-0378">Hydrolase</keyword>
<dbReference type="InterPro" id="IPR011659">
    <property type="entry name" value="WD40"/>
</dbReference>
<dbReference type="SUPFAM" id="SSF50156">
    <property type="entry name" value="PDZ domain-like"/>
    <property type="match status" value="1"/>
</dbReference>
<dbReference type="PIRSF" id="PIRSF036421">
    <property type="entry name" value="Tricorn_protease"/>
    <property type="match status" value="1"/>
</dbReference>
<dbReference type="InterPro" id="IPR036034">
    <property type="entry name" value="PDZ_sf"/>
</dbReference>
<dbReference type="STRING" id="1185767.IIF7_15985"/>
<evidence type="ECO:0000256" key="5">
    <source>
        <dbReference type="ARBA" id="ARBA00022801"/>
    </source>
</evidence>
<evidence type="ECO:0000256" key="7">
    <source>
        <dbReference type="PIRNR" id="PIRNR036421"/>
    </source>
</evidence>
<evidence type="ECO:0000256" key="9">
    <source>
        <dbReference type="PIRSR" id="PIRSR036421-3"/>
    </source>
</evidence>
<dbReference type="SMART" id="SM00228">
    <property type="entry name" value="PDZ"/>
    <property type="match status" value="1"/>
</dbReference>
<dbReference type="InterPro" id="IPR029045">
    <property type="entry name" value="ClpP/crotonase-like_dom_sf"/>
</dbReference>
<evidence type="ECO:0000256" key="3">
    <source>
        <dbReference type="ARBA" id="ARBA00022490"/>
    </source>
</evidence>
<dbReference type="SMART" id="SM00245">
    <property type="entry name" value="TSPc"/>
    <property type="match status" value="1"/>
</dbReference>
<feature type="active site" description="Nucleophile" evidence="8">
    <location>
        <position position="984"/>
    </location>
</feature>
<evidence type="ECO:0000256" key="1">
    <source>
        <dbReference type="ARBA" id="ARBA00004496"/>
    </source>
</evidence>
<dbReference type="Pfam" id="PF26549">
    <property type="entry name" value="Tricorn_N"/>
    <property type="match status" value="1"/>
</dbReference>
<comment type="similarity">
    <text evidence="2 7">Belongs to the peptidase S41B family.</text>
</comment>
<feature type="region of interest" description="Disordered" evidence="10">
    <location>
        <begin position="564"/>
        <end position="592"/>
    </location>
</feature>
<dbReference type="Pfam" id="PF03572">
    <property type="entry name" value="Peptidase_S41"/>
    <property type="match status" value="1"/>
</dbReference>
<evidence type="ECO:0000259" key="12">
    <source>
        <dbReference type="PROSITE" id="PS50106"/>
    </source>
</evidence>
<name>A0A1Y1T0E4_9FLAO</name>
<gene>
    <name evidence="13" type="ORF">IIF7_15985</name>
</gene>
<keyword evidence="4 7" id="KW-0645">Protease</keyword>
<dbReference type="CDD" id="cd07562">
    <property type="entry name" value="Peptidase_S41_TRI"/>
    <property type="match status" value="1"/>
</dbReference>
<dbReference type="SUPFAM" id="SSF52096">
    <property type="entry name" value="ClpP/crotonase"/>
    <property type="match status" value="1"/>
</dbReference>
<evidence type="ECO:0000256" key="4">
    <source>
        <dbReference type="ARBA" id="ARBA00022670"/>
    </source>
</evidence>
<protein>
    <recommendedName>
        <fullName evidence="7">Tricorn protease homolog</fullName>
        <ecNumber evidence="7">3.4.21.-</ecNumber>
    </recommendedName>
</protein>
<dbReference type="InterPro" id="IPR012393">
    <property type="entry name" value="Tricorn_protease"/>
</dbReference>